<dbReference type="EMBL" id="BQKI01000010">
    <property type="protein sequence ID" value="GJN04013.1"/>
    <property type="molecule type" value="Genomic_DNA"/>
</dbReference>
<reference evidence="1" key="2">
    <citation type="submission" date="2021-12" db="EMBL/GenBank/DDBJ databases">
        <title>Resequencing data analysis of finger millet.</title>
        <authorList>
            <person name="Hatakeyama M."/>
            <person name="Aluri S."/>
            <person name="Balachadran M.T."/>
            <person name="Sivarajan S.R."/>
            <person name="Poveda L."/>
            <person name="Shimizu-Inatsugi R."/>
            <person name="Schlapbach R."/>
            <person name="Sreeman S.M."/>
            <person name="Shimizu K.K."/>
        </authorList>
    </citation>
    <scope>NUCLEOTIDE SEQUENCE</scope>
</reference>
<reference evidence="1" key="1">
    <citation type="journal article" date="2018" name="DNA Res.">
        <title>Multiple hybrid de novo genome assembly of finger millet, an orphan allotetraploid crop.</title>
        <authorList>
            <person name="Hatakeyama M."/>
            <person name="Aluri S."/>
            <person name="Balachadran M.T."/>
            <person name="Sivarajan S.R."/>
            <person name="Patrignani A."/>
            <person name="Gruter S."/>
            <person name="Poveda L."/>
            <person name="Shimizu-Inatsugi R."/>
            <person name="Baeten J."/>
            <person name="Francoijs K.J."/>
            <person name="Nataraja K.N."/>
            <person name="Reddy Y.A.N."/>
            <person name="Phadnis S."/>
            <person name="Ravikumar R.L."/>
            <person name="Schlapbach R."/>
            <person name="Sreeman S.M."/>
            <person name="Shimizu K.K."/>
        </authorList>
    </citation>
    <scope>NUCLEOTIDE SEQUENCE</scope>
</reference>
<sequence>MSVIVIVGDGSSTLFWSDRWIHEKAITEVAPAIMPFVRRRGWRRRMVREALEGNSWTKDIVGGLPVLATCQYLLLADMIRDITLNPKQQDHHVWTSDPSGHFSSKSAYERYFVVGIRFERHMRLWKSWTPLKVKLFIWLMMWNRC</sequence>
<evidence type="ECO:0000313" key="2">
    <source>
        <dbReference type="Proteomes" id="UP001054889"/>
    </source>
</evidence>
<dbReference type="PANTHER" id="PTHR36617">
    <property type="entry name" value="PROTEIN, PUTATIVE-RELATED"/>
    <property type="match status" value="1"/>
</dbReference>
<keyword evidence="2" id="KW-1185">Reference proteome</keyword>
<dbReference type="Proteomes" id="UP001054889">
    <property type="component" value="Unassembled WGS sequence"/>
</dbReference>
<protein>
    <recommendedName>
        <fullName evidence="3">Reverse transcriptase zinc-binding domain-containing protein</fullName>
    </recommendedName>
</protein>
<dbReference type="AlphaFoldDB" id="A0AAV5D1P7"/>
<dbReference type="PANTHER" id="PTHR36617:SF17">
    <property type="entry name" value="OS01G0114800 PROTEIN"/>
    <property type="match status" value="1"/>
</dbReference>
<comment type="caution">
    <text evidence="1">The sequence shown here is derived from an EMBL/GenBank/DDBJ whole genome shotgun (WGS) entry which is preliminary data.</text>
</comment>
<gene>
    <name evidence="1" type="primary">ga21519</name>
    <name evidence="1" type="ORF">PR202_ga21519</name>
</gene>
<evidence type="ECO:0008006" key="3">
    <source>
        <dbReference type="Google" id="ProtNLM"/>
    </source>
</evidence>
<proteinExistence type="predicted"/>
<accession>A0AAV5D1P7</accession>
<organism evidence="1 2">
    <name type="scientific">Eleusine coracana subsp. coracana</name>
    <dbReference type="NCBI Taxonomy" id="191504"/>
    <lineage>
        <taxon>Eukaryota</taxon>
        <taxon>Viridiplantae</taxon>
        <taxon>Streptophyta</taxon>
        <taxon>Embryophyta</taxon>
        <taxon>Tracheophyta</taxon>
        <taxon>Spermatophyta</taxon>
        <taxon>Magnoliopsida</taxon>
        <taxon>Liliopsida</taxon>
        <taxon>Poales</taxon>
        <taxon>Poaceae</taxon>
        <taxon>PACMAD clade</taxon>
        <taxon>Chloridoideae</taxon>
        <taxon>Cynodonteae</taxon>
        <taxon>Eleusininae</taxon>
        <taxon>Eleusine</taxon>
    </lineage>
</organism>
<name>A0AAV5D1P7_ELECO</name>
<evidence type="ECO:0000313" key="1">
    <source>
        <dbReference type="EMBL" id="GJN04013.1"/>
    </source>
</evidence>